<organism evidence="4 5">
    <name type="scientific">Saccharothrix violaceirubra</name>
    <dbReference type="NCBI Taxonomy" id="413306"/>
    <lineage>
        <taxon>Bacteria</taxon>
        <taxon>Bacillati</taxon>
        <taxon>Actinomycetota</taxon>
        <taxon>Actinomycetes</taxon>
        <taxon>Pseudonocardiales</taxon>
        <taxon>Pseudonocardiaceae</taxon>
        <taxon>Saccharothrix</taxon>
    </lineage>
</organism>
<protein>
    <submittedName>
        <fullName evidence="4">GNAT superfamily N-acetyltransferase</fullName>
    </submittedName>
</protein>
<dbReference type="PANTHER" id="PTHR43877">
    <property type="entry name" value="AMINOALKYLPHOSPHONATE N-ACETYLTRANSFERASE-RELATED-RELATED"/>
    <property type="match status" value="1"/>
</dbReference>
<dbReference type="RefSeq" id="WP_184671587.1">
    <property type="nucleotide sequence ID" value="NZ_BAABAI010000037.1"/>
</dbReference>
<keyword evidence="5" id="KW-1185">Reference proteome</keyword>
<dbReference type="SUPFAM" id="SSF55729">
    <property type="entry name" value="Acyl-CoA N-acyltransferases (Nat)"/>
    <property type="match status" value="1"/>
</dbReference>
<feature type="domain" description="N-acetyltransferase" evidence="3">
    <location>
        <begin position="18"/>
        <end position="155"/>
    </location>
</feature>
<accession>A0A7W7T5U6</accession>
<name>A0A7W7T5U6_9PSEU</name>
<dbReference type="Proteomes" id="UP000542674">
    <property type="component" value="Unassembled WGS sequence"/>
</dbReference>
<dbReference type="AlphaFoldDB" id="A0A7W7T5U6"/>
<gene>
    <name evidence="4" type="ORF">F4559_004491</name>
</gene>
<evidence type="ECO:0000256" key="2">
    <source>
        <dbReference type="ARBA" id="ARBA00023315"/>
    </source>
</evidence>
<evidence type="ECO:0000259" key="3">
    <source>
        <dbReference type="PROSITE" id="PS51186"/>
    </source>
</evidence>
<evidence type="ECO:0000313" key="4">
    <source>
        <dbReference type="EMBL" id="MBB4967132.1"/>
    </source>
</evidence>
<sequence length="155" mass="16739">MTSWSVHRVAPGDPVAAGLVRAYLSDIVGRYYGRPATSADVDTALAEDPTDDLVGFFVGHHDGRPAGCAGFRLVTPDMAESKRLYVERSSRGTGGGAALLMAVERAASSRGATKIRLDTRTDLVEARALYARHGYSEVERYSAGRYAEHFFTKAL</sequence>
<reference evidence="4 5" key="1">
    <citation type="submission" date="2020-08" db="EMBL/GenBank/DDBJ databases">
        <title>Sequencing the genomes of 1000 actinobacteria strains.</title>
        <authorList>
            <person name="Klenk H.-P."/>
        </authorList>
    </citation>
    <scope>NUCLEOTIDE SEQUENCE [LARGE SCALE GENOMIC DNA]</scope>
    <source>
        <strain evidence="4 5">DSM 45084</strain>
    </source>
</reference>
<keyword evidence="2" id="KW-0012">Acyltransferase</keyword>
<dbReference type="InterPro" id="IPR000182">
    <property type="entry name" value="GNAT_dom"/>
</dbReference>
<dbReference type="InterPro" id="IPR016181">
    <property type="entry name" value="Acyl_CoA_acyltransferase"/>
</dbReference>
<dbReference type="EMBL" id="JACHJS010000001">
    <property type="protein sequence ID" value="MBB4967132.1"/>
    <property type="molecule type" value="Genomic_DNA"/>
</dbReference>
<keyword evidence="1 4" id="KW-0808">Transferase</keyword>
<dbReference type="PANTHER" id="PTHR43877:SF2">
    <property type="entry name" value="AMINOALKYLPHOSPHONATE N-ACETYLTRANSFERASE-RELATED"/>
    <property type="match status" value="1"/>
</dbReference>
<dbReference type="Pfam" id="PF00583">
    <property type="entry name" value="Acetyltransf_1"/>
    <property type="match status" value="1"/>
</dbReference>
<proteinExistence type="predicted"/>
<comment type="caution">
    <text evidence="4">The sequence shown here is derived from an EMBL/GenBank/DDBJ whole genome shotgun (WGS) entry which is preliminary data.</text>
</comment>
<dbReference type="GO" id="GO:0016747">
    <property type="term" value="F:acyltransferase activity, transferring groups other than amino-acyl groups"/>
    <property type="evidence" value="ECO:0007669"/>
    <property type="project" value="InterPro"/>
</dbReference>
<dbReference type="CDD" id="cd04301">
    <property type="entry name" value="NAT_SF"/>
    <property type="match status" value="1"/>
</dbReference>
<dbReference type="Gene3D" id="3.40.630.30">
    <property type="match status" value="1"/>
</dbReference>
<dbReference type="PROSITE" id="PS51186">
    <property type="entry name" value="GNAT"/>
    <property type="match status" value="1"/>
</dbReference>
<evidence type="ECO:0000313" key="5">
    <source>
        <dbReference type="Proteomes" id="UP000542674"/>
    </source>
</evidence>
<dbReference type="InterPro" id="IPR050832">
    <property type="entry name" value="Bact_Acetyltransf"/>
</dbReference>
<evidence type="ECO:0000256" key="1">
    <source>
        <dbReference type="ARBA" id="ARBA00022679"/>
    </source>
</evidence>